<protein>
    <recommendedName>
        <fullName evidence="2">NrS-1 polymerase-like helicase domain-containing protein</fullName>
    </recommendedName>
</protein>
<feature type="coiled-coil region" evidence="1">
    <location>
        <begin position="383"/>
        <end position="410"/>
    </location>
</feature>
<evidence type="ECO:0000256" key="1">
    <source>
        <dbReference type="SAM" id="Coils"/>
    </source>
</evidence>
<dbReference type="EMBL" id="POUT01000003">
    <property type="protein sequence ID" value="PNG10190.1"/>
    <property type="molecule type" value="Genomic_DNA"/>
</dbReference>
<dbReference type="AlphaFoldDB" id="A0A2N8T606"/>
<proteinExistence type="predicted"/>
<dbReference type="InterPro" id="IPR045455">
    <property type="entry name" value="NrS-1_pol-like_helicase"/>
</dbReference>
<evidence type="ECO:0000259" key="2">
    <source>
        <dbReference type="Pfam" id="PF19263"/>
    </source>
</evidence>
<keyword evidence="1" id="KW-0175">Coiled coil</keyword>
<reference evidence="3 4" key="1">
    <citation type="submission" date="2018-01" db="EMBL/GenBank/DDBJ databases">
        <title>Denitrification phenotypes of diverse strains of Pseudomonas stutzeri.</title>
        <authorList>
            <person name="Milligan D.A."/>
            <person name="Bergaust L."/>
            <person name="Bakken L.R."/>
            <person name="Frostegard A."/>
        </authorList>
    </citation>
    <scope>NUCLEOTIDE SEQUENCE [LARGE SCALE GENOMIC DNA]</scope>
    <source>
        <strain evidence="3 4">24a75</strain>
    </source>
</reference>
<comment type="caution">
    <text evidence="3">The sequence shown here is derived from an EMBL/GenBank/DDBJ whole genome shotgun (WGS) entry which is preliminary data.</text>
</comment>
<evidence type="ECO:0000313" key="3">
    <source>
        <dbReference type="EMBL" id="PNG10190.1"/>
    </source>
</evidence>
<organism evidence="3 4">
    <name type="scientific">Stutzerimonas stutzeri</name>
    <name type="common">Pseudomonas stutzeri</name>
    <dbReference type="NCBI Taxonomy" id="316"/>
    <lineage>
        <taxon>Bacteria</taxon>
        <taxon>Pseudomonadati</taxon>
        <taxon>Pseudomonadota</taxon>
        <taxon>Gammaproteobacteria</taxon>
        <taxon>Pseudomonadales</taxon>
        <taxon>Pseudomonadaceae</taxon>
        <taxon>Stutzerimonas</taxon>
    </lineage>
</organism>
<accession>A0A2N8T606</accession>
<evidence type="ECO:0000313" key="4">
    <source>
        <dbReference type="Proteomes" id="UP000236023"/>
    </source>
</evidence>
<dbReference type="Proteomes" id="UP000236023">
    <property type="component" value="Unassembled WGS sequence"/>
</dbReference>
<sequence>MSNRPAASTSDTLAVLRHSNLHLAKTWLADGEISAYGDGKQFSLEPVEVGDIFGLSELLQRLERDKHACVIRGRYVGDELAKERTAPEDYRRGKVLRRKTHFDDQPLHSVLIEVDDFEPITADPILEPALAVEEFIQSSLPDPFLCASYHWQLSNSAGWRKNVGKLKVHIWFWLSEPRTSAELKEWAGAVGLPADTSVFDSIQVHYTSAPVFQVGVSDPVPVRSGFVHGLCSDSVELDIEPAILAAAAERAQRKRRNPLERTGEHDDLAEYLLGKWEVRGETPDGTGLHIRCPFDAEHTSDTGPSSTTYFLKGTGSFERGHFVCKHDHCAGRTDGDFLHAIGYLGDDFDDLPEPSEEEKAEQEAIRQRNAERAERIAEAAVERARFEGGRDALEAERREYQKRENEKIGEGEHKIPVAELVTLEAAINRFVFLADGSRVADVFNPHYDLAFADWAAAHAASVETFPQPDKELANGKTKKMPDKIVAVSELWRASPRRKTAVCRTFKAGGALVLPDPEGRMALNTWRPFDRSLAVDDLQVAGVDLFVEHVNFLFGADADRFLDWLAHIEQRPGELPHTGWLHIAKNFGMGRNWLSSVLARVWAGAVAVNLDLVGMLRTGFNGRLSRKVLAVVDEIREGGRDSQWEHSEKLKSTITEETRVINPKFGRQSVEFNACRWLMFSNHLSAIPLESGDRRVEVVATEAAPRGADYYAKLYAALKSPQFIAAVAAFLGSRDLSRFNPGAHAANTEAKKAATKASQSPMAEACQMLIDHWPADVITAAQLFEVLTGQSDGSVSSAHRRTLEQFGIEALPKPVKVNGKAVRVSAVRNKGRWKAEADPAAIRGELAKVELDPLDMHCARDYLLDLVADKA</sequence>
<name>A0A2N8T606_STUST</name>
<gene>
    <name evidence="3" type="ORF">CXK94_08350</name>
</gene>
<feature type="domain" description="NrS-1 polymerase-like helicase" evidence="2">
    <location>
        <begin position="587"/>
        <end position="694"/>
    </location>
</feature>
<dbReference type="Pfam" id="PF19263">
    <property type="entry name" value="DUF5906"/>
    <property type="match status" value="1"/>
</dbReference>